<dbReference type="InterPro" id="IPR023198">
    <property type="entry name" value="PGP-like_dom2"/>
</dbReference>
<dbReference type="Gene3D" id="3.40.50.1000">
    <property type="entry name" value="HAD superfamily/HAD-like"/>
    <property type="match status" value="1"/>
</dbReference>
<reference evidence="10 11" key="1">
    <citation type="journal article" date="2016" name="Int. J. Syst. Evol. Microbiol.">
        <title>Arsenicitalea aurantiaca gen. nov., sp. nov., a new member of the family Hyphomicrobiaceae, isolated from high-arsenic sediment.</title>
        <authorList>
            <person name="Mu Y."/>
            <person name="Zhou L."/>
            <person name="Zeng X.C."/>
            <person name="Liu L."/>
            <person name="Pan Y."/>
            <person name="Chen X."/>
            <person name="Wang J."/>
            <person name="Li S."/>
            <person name="Li W.J."/>
            <person name="Wang Y."/>
        </authorList>
    </citation>
    <scope>NUCLEOTIDE SEQUENCE [LARGE SCALE GENOMIC DNA]</scope>
    <source>
        <strain evidence="10 11">42-50</strain>
    </source>
</reference>
<keyword evidence="7 10" id="KW-0378">Hydrolase</keyword>
<protein>
    <recommendedName>
        <fullName evidence="5">phosphoglycolate phosphatase</fullName>
        <ecNumber evidence="5">3.1.3.18</ecNumber>
    </recommendedName>
</protein>
<dbReference type="OrthoDB" id="9793014at2"/>
<dbReference type="EC" id="3.1.3.18" evidence="5"/>
<evidence type="ECO:0000256" key="4">
    <source>
        <dbReference type="ARBA" id="ARBA00006171"/>
    </source>
</evidence>
<keyword evidence="11" id="KW-1185">Reference proteome</keyword>
<dbReference type="SUPFAM" id="SSF56784">
    <property type="entry name" value="HAD-like"/>
    <property type="match status" value="1"/>
</dbReference>
<dbReference type="InterPro" id="IPR041492">
    <property type="entry name" value="HAD_2"/>
</dbReference>
<dbReference type="SFLD" id="SFLDS00003">
    <property type="entry name" value="Haloacid_Dehalogenase"/>
    <property type="match status" value="1"/>
</dbReference>
<dbReference type="Pfam" id="PF13419">
    <property type="entry name" value="HAD_2"/>
    <property type="match status" value="1"/>
</dbReference>
<comment type="similarity">
    <text evidence="4">Belongs to the HAD-like hydrolase superfamily. CbbY/CbbZ/Gph/YieH family.</text>
</comment>
<dbReference type="RefSeq" id="WP_127187438.1">
    <property type="nucleotide sequence ID" value="NZ_RZNJ01000002.1"/>
</dbReference>
<organism evidence="10 11">
    <name type="scientific">Arsenicitalea aurantiaca</name>
    <dbReference type="NCBI Taxonomy" id="1783274"/>
    <lineage>
        <taxon>Bacteria</taxon>
        <taxon>Pseudomonadati</taxon>
        <taxon>Pseudomonadota</taxon>
        <taxon>Alphaproteobacteria</taxon>
        <taxon>Hyphomicrobiales</taxon>
        <taxon>Devosiaceae</taxon>
        <taxon>Arsenicitalea</taxon>
    </lineage>
</organism>
<evidence type="ECO:0000313" key="10">
    <source>
        <dbReference type="EMBL" id="RUT32481.1"/>
    </source>
</evidence>
<dbReference type="InterPro" id="IPR006439">
    <property type="entry name" value="HAD-SF_hydro_IA"/>
</dbReference>
<dbReference type="PRINTS" id="PR00413">
    <property type="entry name" value="HADHALOGNASE"/>
</dbReference>
<dbReference type="GO" id="GO:0006281">
    <property type="term" value="P:DNA repair"/>
    <property type="evidence" value="ECO:0007669"/>
    <property type="project" value="TreeGrafter"/>
</dbReference>
<comment type="catalytic activity">
    <reaction evidence="1">
        <text>2-phosphoglycolate + H2O = glycolate + phosphate</text>
        <dbReference type="Rhea" id="RHEA:14369"/>
        <dbReference type="ChEBI" id="CHEBI:15377"/>
        <dbReference type="ChEBI" id="CHEBI:29805"/>
        <dbReference type="ChEBI" id="CHEBI:43474"/>
        <dbReference type="ChEBI" id="CHEBI:58033"/>
        <dbReference type="EC" id="3.1.3.18"/>
    </reaction>
</comment>
<evidence type="ECO:0000256" key="8">
    <source>
        <dbReference type="ARBA" id="ARBA00022842"/>
    </source>
</evidence>
<sequence length="224" mass="23663">MPQSPIAAIIFDLDGTLIDSAPDIAAAVNAHFAASGWPSLTTEYVAGFIGKGPRRLLLDILVDQGLPHDEETVSTAVAAYLDNYGRDPASRTEFFAHVRDDLEALIAAGYRLGICTNKPHGLTGEILEILDIGRFFESAIGGDAVPVSKPDPGHLLAVVDEMELNPDAIAYVGDSTVDLETAERAGIAFYAVSWGTGAALPVNDAQRLGRLADLIERLAVPSPA</sequence>
<dbReference type="PANTHER" id="PTHR43434:SF1">
    <property type="entry name" value="PHOSPHOGLYCOLATE PHOSPHATASE"/>
    <property type="match status" value="1"/>
</dbReference>
<evidence type="ECO:0000256" key="2">
    <source>
        <dbReference type="ARBA" id="ARBA00001946"/>
    </source>
</evidence>
<dbReference type="Proteomes" id="UP000281547">
    <property type="component" value="Unassembled WGS sequence"/>
</dbReference>
<dbReference type="NCBIfam" id="TIGR01449">
    <property type="entry name" value="PGP_bact"/>
    <property type="match status" value="1"/>
</dbReference>
<accession>A0A433XED7</accession>
<dbReference type="InterPro" id="IPR023214">
    <property type="entry name" value="HAD_sf"/>
</dbReference>
<evidence type="ECO:0000313" key="11">
    <source>
        <dbReference type="Proteomes" id="UP000281547"/>
    </source>
</evidence>
<dbReference type="EMBL" id="RZNJ01000002">
    <property type="protein sequence ID" value="RUT32481.1"/>
    <property type="molecule type" value="Genomic_DNA"/>
</dbReference>
<dbReference type="Gene3D" id="1.10.150.240">
    <property type="entry name" value="Putative phosphatase, domain 2"/>
    <property type="match status" value="1"/>
</dbReference>
<dbReference type="GO" id="GO:0008967">
    <property type="term" value="F:phosphoglycolate phosphatase activity"/>
    <property type="evidence" value="ECO:0007669"/>
    <property type="project" value="UniProtKB-EC"/>
</dbReference>
<name>A0A433XED7_9HYPH</name>
<evidence type="ECO:0000256" key="3">
    <source>
        <dbReference type="ARBA" id="ARBA00004818"/>
    </source>
</evidence>
<evidence type="ECO:0000256" key="1">
    <source>
        <dbReference type="ARBA" id="ARBA00000830"/>
    </source>
</evidence>
<comment type="cofactor">
    <cofactor evidence="2">
        <name>Mg(2+)</name>
        <dbReference type="ChEBI" id="CHEBI:18420"/>
    </cofactor>
</comment>
<keyword evidence="9" id="KW-0119">Carbohydrate metabolism</keyword>
<keyword evidence="8" id="KW-0460">Magnesium</keyword>
<comment type="pathway">
    <text evidence="3">Organic acid metabolism; glycolate biosynthesis; glycolate from 2-phosphoglycolate: step 1/1.</text>
</comment>
<evidence type="ECO:0000256" key="9">
    <source>
        <dbReference type="ARBA" id="ARBA00023277"/>
    </source>
</evidence>
<dbReference type="GO" id="GO:0005829">
    <property type="term" value="C:cytosol"/>
    <property type="evidence" value="ECO:0007669"/>
    <property type="project" value="TreeGrafter"/>
</dbReference>
<gene>
    <name evidence="10" type="primary">gph</name>
    <name evidence="10" type="ORF">EMQ25_04810</name>
</gene>
<comment type="caution">
    <text evidence="10">The sequence shown here is derived from an EMBL/GenBank/DDBJ whole genome shotgun (WGS) entry which is preliminary data.</text>
</comment>
<evidence type="ECO:0000256" key="7">
    <source>
        <dbReference type="ARBA" id="ARBA00022801"/>
    </source>
</evidence>
<evidence type="ECO:0000256" key="6">
    <source>
        <dbReference type="ARBA" id="ARBA00022723"/>
    </source>
</evidence>
<keyword evidence="6" id="KW-0479">Metal-binding</keyword>
<dbReference type="SFLD" id="SFLDG01129">
    <property type="entry name" value="C1.5:_HAD__Beta-PGM__Phosphata"/>
    <property type="match status" value="1"/>
</dbReference>
<dbReference type="GO" id="GO:0005975">
    <property type="term" value="P:carbohydrate metabolic process"/>
    <property type="evidence" value="ECO:0007669"/>
    <property type="project" value="InterPro"/>
</dbReference>
<proteinExistence type="inferred from homology"/>
<dbReference type="PANTHER" id="PTHR43434">
    <property type="entry name" value="PHOSPHOGLYCOLATE PHOSPHATASE"/>
    <property type="match status" value="1"/>
</dbReference>
<dbReference type="InterPro" id="IPR036412">
    <property type="entry name" value="HAD-like_sf"/>
</dbReference>
<dbReference type="GO" id="GO:0046872">
    <property type="term" value="F:metal ion binding"/>
    <property type="evidence" value="ECO:0007669"/>
    <property type="project" value="UniProtKB-KW"/>
</dbReference>
<dbReference type="AlphaFoldDB" id="A0A433XED7"/>
<evidence type="ECO:0000256" key="5">
    <source>
        <dbReference type="ARBA" id="ARBA00013078"/>
    </source>
</evidence>
<dbReference type="NCBIfam" id="TIGR01549">
    <property type="entry name" value="HAD-SF-IA-v1"/>
    <property type="match status" value="1"/>
</dbReference>
<dbReference type="InterPro" id="IPR050155">
    <property type="entry name" value="HAD-like_hydrolase_sf"/>
</dbReference>
<dbReference type="InterPro" id="IPR037512">
    <property type="entry name" value="PGPase_prok"/>
</dbReference>